<dbReference type="HAMAP" id="MF_00560">
    <property type="entry name" value="Tran_acon_Me_trans"/>
    <property type="match status" value="1"/>
</dbReference>
<dbReference type="InterPro" id="IPR023149">
    <property type="entry name" value="Trans_acon_MeTrfase_C"/>
</dbReference>
<evidence type="ECO:0000256" key="4">
    <source>
        <dbReference type="ARBA" id="ARBA00022691"/>
    </source>
</evidence>
<dbReference type="Gene3D" id="3.40.50.150">
    <property type="entry name" value="Vaccinia Virus protein VP39"/>
    <property type="match status" value="1"/>
</dbReference>
<dbReference type="PANTHER" id="PTHR43861:SF1">
    <property type="entry name" value="TRANS-ACONITATE 2-METHYLTRANSFERASE"/>
    <property type="match status" value="1"/>
</dbReference>
<dbReference type="AlphaFoldDB" id="A0A7Z0ILN0"/>
<dbReference type="Proteomes" id="UP000527616">
    <property type="component" value="Unassembled WGS sequence"/>
</dbReference>
<dbReference type="GO" id="GO:0032259">
    <property type="term" value="P:methylation"/>
    <property type="evidence" value="ECO:0007669"/>
    <property type="project" value="UniProtKB-KW"/>
</dbReference>
<keyword evidence="1 5" id="KW-0963">Cytoplasm</keyword>
<sequence length="256" mass="28402">MAVWNAEQYLRYADERGRPFFDLTARIGARQPGLVVDLGCGPGNLTRTLTERWPGARVIGVDSSAEMLAQAPAGDGLEWERADLREWTPPGPVDVLVSNATLQWIPRYEDQLPRLVDLLADDGWLAIQVPANHDEPLHRLLRELLADPEFAPLVSGIERTRVLDARETADILLAAGCSVDAWQTTYLHLLPGEDPVFDWIAGTGARPALQALTGQPRERFVARYRAALREAYPPGPQGTWLPFPRTFVVARAGARR</sequence>
<dbReference type="PANTHER" id="PTHR43861">
    <property type="entry name" value="TRANS-ACONITATE 2-METHYLTRANSFERASE-RELATED"/>
    <property type="match status" value="1"/>
</dbReference>
<evidence type="ECO:0000256" key="5">
    <source>
        <dbReference type="HAMAP-Rule" id="MF_00560"/>
    </source>
</evidence>
<keyword evidence="4 5" id="KW-0949">S-adenosyl-L-methionine</keyword>
<dbReference type="SUPFAM" id="SSF53335">
    <property type="entry name" value="S-adenosyl-L-methionine-dependent methyltransferases"/>
    <property type="match status" value="1"/>
</dbReference>
<dbReference type="GO" id="GO:0005737">
    <property type="term" value="C:cytoplasm"/>
    <property type="evidence" value="ECO:0007669"/>
    <property type="project" value="UniProtKB-SubCell"/>
</dbReference>
<dbReference type="EC" id="2.1.1.144" evidence="5"/>
<organism evidence="6 7">
    <name type="scientific">Naumannella cuiyingiana</name>
    <dbReference type="NCBI Taxonomy" id="1347891"/>
    <lineage>
        <taxon>Bacteria</taxon>
        <taxon>Bacillati</taxon>
        <taxon>Actinomycetota</taxon>
        <taxon>Actinomycetes</taxon>
        <taxon>Propionibacteriales</taxon>
        <taxon>Propionibacteriaceae</taxon>
        <taxon>Naumannella</taxon>
    </lineage>
</organism>
<dbReference type="Gene3D" id="1.10.150.290">
    <property type="entry name" value="S-adenosyl-L-methionine-dependent methyltransferases"/>
    <property type="match status" value="1"/>
</dbReference>
<evidence type="ECO:0000313" key="7">
    <source>
        <dbReference type="Proteomes" id="UP000527616"/>
    </source>
</evidence>
<proteinExistence type="inferred from homology"/>
<dbReference type="InterPro" id="IPR029063">
    <property type="entry name" value="SAM-dependent_MTases_sf"/>
</dbReference>
<dbReference type="InterPro" id="IPR023506">
    <property type="entry name" value="Trans-aconitate_MeTrfase"/>
</dbReference>
<comment type="catalytic activity">
    <reaction evidence="5">
        <text>trans-aconitate + S-adenosyl-L-methionine = (E)-3-(methoxycarbonyl)pent-2-enedioate + S-adenosyl-L-homocysteine</text>
        <dbReference type="Rhea" id="RHEA:14969"/>
        <dbReference type="ChEBI" id="CHEBI:15708"/>
        <dbReference type="ChEBI" id="CHEBI:57470"/>
        <dbReference type="ChEBI" id="CHEBI:57856"/>
        <dbReference type="ChEBI" id="CHEBI:59789"/>
        <dbReference type="EC" id="2.1.1.144"/>
    </reaction>
</comment>
<keyword evidence="3 5" id="KW-0808">Transferase</keyword>
<dbReference type="RefSeq" id="WP_179445545.1">
    <property type="nucleotide sequence ID" value="NZ_JACBZS010000001.1"/>
</dbReference>
<dbReference type="GO" id="GO:0030798">
    <property type="term" value="F:trans-aconitate 2-methyltransferase activity"/>
    <property type="evidence" value="ECO:0007669"/>
    <property type="project" value="UniProtKB-UniRule"/>
</dbReference>
<name>A0A7Z0ILN0_9ACTN</name>
<dbReference type="EMBL" id="JACBZS010000001">
    <property type="protein sequence ID" value="NYI71763.1"/>
    <property type="molecule type" value="Genomic_DNA"/>
</dbReference>
<gene>
    <name evidence="5" type="primary">tam</name>
    <name evidence="6" type="ORF">GGQ54_002323</name>
</gene>
<evidence type="ECO:0000256" key="2">
    <source>
        <dbReference type="ARBA" id="ARBA00022603"/>
    </source>
</evidence>
<evidence type="ECO:0000256" key="3">
    <source>
        <dbReference type="ARBA" id="ARBA00022679"/>
    </source>
</evidence>
<evidence type="ECO:0000313" key="6">
    <source>
        <dbReference type="EMBL" id="NYI71763.1"/>
    </source>
</evidence>
<comment type="function">
    <text evidence="5">Catalyzes the S-adenosylmethionine monomethyl esterification of trans-aconitate.</text>
</comment>
<accession>A0A7Z0ILN0</accession>
<dbReference type="Pfam" id="PF13489">
    <property type="entry name" value="Methyltransf_23"/>
    <property type="match status" value="1"/>
</dbReference>
<keyword evidence="7" id="KW-1185">Reference proteome</keyword>
<keyword evidence="2 5" id="KW-0489">Methyltransferase</keyword>
<evidence type="ECO:0000256" key="1">
    <source>
        <dbReference type="ARBA" id="ARBA00022490"/>
    </source>
</evidence>
<comment type="caution">
    <text evidence="6">The sequence shown here is derived from an EMBL/GenBank/DDBJ whole genome shotgun (WGS) entry which is preliminary data.</text>
</comment>
<comment type="similarity">
    <text evidence="5">Belongs to the methyltransferase superfamily. Tam family.</text>
</comment>
<protein>
    <recommendedName>
        <fullName evidence="5">Trans-aconitate 2-methyltransferase</fullName>
        <ecNumber evidence="5">2.1.1.144</ecNumber>
    </recommendedName>
</protein>
<comment type="subcellular location">
    <subcellularLocation>
        <location evidence="5">Cytoplasm</location>
    </subcellularLocation>
</comment>
<reference evidence="6 7" key="1">
    <citation type="submission" date="2020-07" db="EMBL/GenBank/DDBJ databases">
        <title>Sequencing the genomes of 1000 actinobacteria strains.</title>
        <authorList>
            <person name="Klenk H.-P."/>
        </authorList>
    </citation>
    <scope>NUCLEOTIDE SEQUENCE [LARGE SCALE GENOMIC DNA]</scope>
    <source>
        <strain evidence="6 7">DSM 103164</strain>
    </source>
</reference>
<dbReference type="CDD" id="cd02440">
    <property type="entry name" value="AdoMet_MTases"/>
    <property type="match status" value="1"/>
</dbReference>